<feature type="compositionally biased region" description="Low complexity" evidence="1">
    <location>
        <begin position="13"/>
        <end position="33"/>
    </location>
</feature>
<proteinExistence type="predicted"/>
<protein>
    <submittedName>
        <fullName evidence="2">Uncharacterized protein</fullName>
    </submittedName>
</protein>
<evidence type="ECO:0000256" key="1">
    <source>
        <dbReference type="SAM" id="MobiDB-lite"/>
    </source>
</evidence>
<dbReference type="EMBL" id="JARIHO010000054">
    <property type="protein sequence ID" value="KAJ7319390.1"/>
    <property type="molecule type" value="Genomic_DNA"/>
</dbReference>
<organism evidence="2 3">
    <name type="scientific">Mycena albidolilacea</name>
    <dbReference type="NCBI Taxonomy" id="1033008"/>
    <lineage>
        <taxon>Eukaryota</taxon>
        <taxon>Fungi</taxon>
        <taxon>Dikarya</taxon>
        <taxon>Basidiomycota</taxon>
        <taxon>Agaricomycotina</taxon>
        <taxon>Agaricomycetes</taxon>
        <taxon>Agaricomycetidae</taxon>
        <taxon>Agaricales</taxon>
        <taxon>Marasmiineae</taxon>
        <taxon>Mycenaceae</taxon>
        <taxon>Mycena</taxon>
    </lineage>
</organism>
<name>A0AAD6ZEN9_9AGAR</name>
<reference evidence="2" key="1">
    <citation type="submission" date="2023-03" db="EMBL/GenBank/DDBJ databases">
        <title>Massive genome expansion in bonnet fungi (Mycena s.s.) driven by repeated elements and novel gene families across ecological guilds.</title>
        <authorList>
            <consortium name="Lawrence Berkeley National Laboratory"/>
            <person name="Harder C.B."/>
            <person name="Miyauchi S."/>
            <person name="Viragh M."/>
            <person name="Kuo A."/>
            <person name="Thoen E."/>
            <person name="Andreopoulos B."/>
            <person name="Lu D."/>
            <person name="Skrede I."/>
            <person name="Drula E."/>
            <person name="Henrissat B."/>
            <person name="Morin E."/>
            <person name="Kohler A."/>
            <person name="Barry K."/>
            <person name="LaButti K."/>
            <person name="Morin E."/>
            <person name="Salamov A."/>
            <person name="Lipzen A."/>
            <person name="Mereny Z."/>
            <person name="Hegedus B."/>
            <person name="Baldrian P."/>
            <person name="Stursova M."/>
            <person name="Weitz H."/>
            <person name="Taylor A."/>
            <person name="Grigoriev I.V."/>
            <person name="Nagy L.G."/>
            <person name="Martin F."/>
            <person name="Kauserud H."/>
        </authorList>
    </citation>
    <scope>NUCLEOTIDE SEQUENCE</scope>
    <source>
        <strain evidence="2">CBHHK002</strain>
    </source>
</reference>
<feature type="region of interest" description="Disordered" evidence="1">
    <location>
        <begin position="98"/>
        <end position="118"/>
    </location>
</feature>
<accession>A0AAD6ZEN9</accession>
<evidence type="ECO:0000313" key="2">
    <source>
        <dbReference type="EMBL" id="KAJ7319390.1"/>
    </source>
</evidence>
<sequence length="205" mass="22171">MLIDGRHSPELAQPPAARRQCAASPPSLHTSTGPHHHSGSPSRVRFAYSRSILLRTADCGPPSLPTPSSDLNADVNRYAGVYIDRRYHCSAREVSAAGMPPDVHQHPRPSPSCLPTTPCSGRPLRTGLVPAGLLDSSAARRFRYRDLSVMLRAPRSSRLPLPPSLCLRRLQARARAAFVSDAASNPLLLALAHRRVPDVSPQPPV</sequence>
<keyword evidence="3" id="KW-1185">Reference proteome</keyword>
<feature type="region of interest" description="Disordered" evidence="1">
    <location>
        <begin position="1"/>
        <end position="42"/>
    </location>
</feature>
<dbReference type="Proteomes" id="UP001218218">
    <property type="component" value="Unassembled WGS sequence"/>
</dbReference>
<dbReference type="AlphaFoldDB" id="A0AAD6ZEN9"/>
<gene>
    <name evidence="2" type="ORF">DFH08DRAFT_970775</name>
</gene>
<evidence type="ECO:0000313" key="3">
    <source>
        <dbReference type="Proteomes" id="UP001218218"/>
    </source>
</evidence>
<comment type="caution">
    <text evidence="2">The sequence shown here is derived from an EMBL/GenBank/DDBJ whole genome shotgun (WGS) entry which is preliminary data.</text>
</comment>